<evidence type="ECO:0000313" key="2">
    <source>
        <dbReference type="EMBL" id="EGX55778.1"/>
    </source>
</evidence>
<dbReference type="RefSeq" id="WP_007502670.1">
    <property type="nucleotide sequence ID" value="NZ_AGBF01000195.1"/>
</dbReference>
<accession>G2GL35</accession>
<reference evidence="2 3" key="1">
    <citation type="submission" date="2011-08" db="EMBL/GenBank/DDBJ databases">
        <authorList>
            <person name="Lin Y."/>
            <person name="Hao X."/>
            <person name="Johnstone L."/>
            <person name="Miller S.J."/>
            <person name="Wei G."/>
            <person name="Rensing C."/>
        </authorList>
    </citation>
    <scope>NUCLEOTIDE SEQUENCE [LARGE SCALE GENOMIC DNA]</scope>
    <source>
        <strain evidence="2 3">K42</strain>
    </source>
</reference>
<name>G2GL35_9ACTN</name>
<keyword evidence="1" id="KW-0472">Membrane</keyword>
<keyword evidence="1" id="KW-1133">Transmembrane helix</keyword>
<sequence>MDPALIPPAVLAAALVVRVAVAELRAPGAARAATAFLRDPAAAGAACAVVAAAAVMGRTWPALAWGVLAGVLTGHLTHRSRDREDTG</sequence>
<dbReference type="AlphaFoldDB" id="G2GL35"/>
<keyword evidence="3" id="KW-1185">Reference proteome</keyword>
<dbReference type="Proteomes" id="UP000004217">
    <property type="component" value="Unassembled WGS sequence"/>
</dbReference>
<gene>
    <name evidence="2" type="ORF">SZN_31154</name>
</gene>
<proteinExistence type="predicted"/>
<evidence type="ECO:0000313" key="3">
    <source>
        <dbReference type="Proteomes" id="UP000004217"/>
    </source>
</evidence>
<dbReference type="EMBL" id="AGBF01000195">
    <property type="protein sequence ID" value="EGX55778.1"/>
    <property type="molecule type" value="Genomic_DNA"/>
</dbReference>
<evidence type="ECO:0000256" key="1">
    <source>
        <dbReference type="SAM" id="Phobius"/>
    </source>
</evidence>
<dbReference type="PATRIC" id="fig|700597.3.peg.6103"/>
<protein>
    <submittedName>
        <fullName evidence="2">Uncharacterized protein</fullName>
    </submittedName>
</protein>
<organism evidence="2 3">
    <name type="scientific">Streptomyces zinciresistens K42</name>
    <dbReference type="NCBI Taxonomy" id="700597"/>
    <lineage>
        <taxon>Bacteria</taxon>
        <taxon>Bacillati</taxon>
        <taxon>Actinomycetota</taxon>
        <taxon>Actinomycetes</taxon>
        <taxon>Kitasatosporales</taxon>
        <taxon>Streptomycetaceae</taxon>
        <taxon>Streptomyces</taxon>
    </lineage>
</organism>
<keyword evidence="1" id="KW-0812">Transmembrane</keyword>
<comment type="caution">
    <text evidence="2">The sequence shown here is derived from an EMBL/GenBank/DDBJ whole genome shotgun (WGS) entry which is preliminary data.</text>
</comment>
<feature type="transmembrane region" description="Helical" evidence="1">
    <location>
        <begin position="42"/>
        <end position="73"/>
    </location>
</feature>